<protein>
    <submittedName>
        <fullName evidence="11">Response regulator transcription factor</fullName>
    </submittedName>
</protein>
<name>A0A4R4TNY5_9ACTN</name>
<dbReference type="CDD" id="cd17574">
    <property type="entry name" value="REC_OmpR"/>
    <property type="match status" value="1"/>
</dbReference>
<evidence type="ECO:0000256" key="2">
    <source>
        <dbReference type="ARBA" id="ARBA00023012"/>
    </source>
</evidence>
<sequence length="266" mass="28720">MGGHAAEPERAGHHSATATTPGAQRRVLVVEDDPTIVEAIAARLRAEGFLVQTAADGPAAVETAAAWHPDLLILDVMLPGFDGLEVCRRVQAQRPVPVLMLTARDDETDMLVGLGVGADDYMTKPFSMRELVARSHVLLRRIERAAVAATTPRPGSVRLGDLEIDRTQRRVRAAGKDIHLTPTEFDLLMCLARSPRAVLTREQLLAEVWDWADASGTRTVDSHVKALRRKIGAERIRTVHGVGYALETPPGFAGEPAARGQGGSEL</sequence>
<evidence type="ECO:0000256" key="7">
    <source>
        <dbReference type="PROSITE-ProRule" id="PRU01091"/>
    </source>
</evidence>
<dbReference type="InterPro" id="IPR011006">
    <property type="entry name" value="CheY-like_superfamily"/>
</dbReference>
<evidence type="ECO:0000256" key="8">
    <source>
        <dbReference type="SAM" id="MobiDB-lite"/>
    </source>
</evidence>
<dbReference type="AlphaFoldDB" id="A0A4R4TNY5"/>
<dbReference type="Gene3D" id="3.40.50.2300">
    <property type="match status" value="1"/>
</dbReference>
<evidence type="ECO:0000256" key="6">
    <source>
        <dbReference type="PROSITE-ProRule" id="PRU00169"/>
    </source>
</evidence>
<keyword evidence="1 6" id="KW-0597">Phosphoprotein</keyword>
<dbReference type="GO" id="GO:0032993">
    <property type="term" value="C:protein-DNA complex"/>
    <property type="evidence" value="ECO:0007669"/>
    <property type="project" value="TreeGrafter"/>
</dbReference>
<keyword evidence="12" id="KW-1185">Reference proteome</keyword>
<evidence type="ECO:0000256" key="1">
    <source>
        <dbReference type="ARBA" id="ARBA00022553"/>
    </source>
</evidence>
<dbReference type="OrthoDB" id="3197131at2"/>
<feature type="DNA-binding region" description="OmpR/PhoB-type" evidence="7">
    <location>
        <begin position="154"/>
        <end position="248"/>
    </location>
</feature>
<evidence type="ECO:0000256" key="3">
    <source>
        <dbReference type="ARBA" id="ARBA00023015"/>
    </source>
</evidence>
<evidence type="ECO:0000313" key="11">
    <source>
        <dbReference type="EMBL" id="TDC77614.1"/>
    </source>
</evidence>
<dbReference type="InterPro" id="IPR036388">
    <property type="entry name" value="WH-like_DNA-bd_sf"/>
</dbReference>
<proteinExistence type="predicted"/>
<evidence type="ECO:0000256" key="5">
    <source>
        <dbReference type="ARBA" id="ARBA00023163"/>
    </source>
</evidence>
<dbReference type="Gene3D" id="1.10.10.10">
    <property type="entry name" value="Winged helix-like DNA-binding domain superfamily/Winged helix DNA-binding domain"/>
    <property type="match status" value="1"/>
</dbReference>
<evidence type="ECO:0000256" key="4">
    <source>
        <dbReference type="ARBA" id="ARBA00023125"/>
    </source>
</evidence>
<dbReference type="GO" id="GO:0000976">
    <property type="term" value="F:transcription cis-regulatory region binding"/>
    <property type="evidence" value="ECO:0007669"/>
    <property type="project" value="TreeGrafter"/>
</dbReference>
<feature type="region of interest" description="Disordered" evidence="8">
    <location>
        <begin position="247"/>
        <end position="266"/>
    </location>
</feature>
<dbReference type="InterPro" id="IPR016032">
    <property type="entry name" value="Sig_transdc_resp-reg_C-effctor"/>
</dbReference>
<dbReference type="GO" id="GO:0000156">
    <property type="term" value="F:phosphorelay response regulator activity"/>
    <property type="evidence" value="ECO:0007669"/>
    <property type="project" value="TreeGrafter"/>
</dbReference>
<dbReference type="Pfam" id="PF00072">
    <property type="entry name" value="Response_reg"/>
    <property type="match status" value="1"/>
</dbReference>
<keyword evidence="5" id="KW-0804">Transcription</keyword>
<organism evidence="11 12">
    <name type="scientific">Streptomyces hainanensis</name>
    <dbReference type="NCBI Taxonomy" id="402648"/>
    <lineage>
        <taxon>Bacteria</taxon>
        <taxon>Bacillati</taxon>
        <taxon>Actinomycetota</taxon>
        <taxon>Actinomycetes</taxon>
        <taxon>Kitasatosporales</taxon>
        <taxon>Streptomycetaceae</taxon>
        <taxon>Streptomyces</taxon>
    </lineage>
</organism>
<dbReference type="SUPFAM" id="SSF52172">
    <property type="entry name" value="CheY-like"/>
    <property type="match status" value="1"/>
</dbReference>
<feature type="compositionally biased region" description="Basic and acidic residues" evidence="8">
    <location>
        <begin position="1"/>
        <end position="12"/>
    </location>
</feature>
<dbReference type="CDD" id="cd00383">
    <property type="entry name" value="trans_reg_C"/>
    <property type="match status" value="1"/>
</dbReference>
<dbReference type="PANTHER" id="PTHR48111:SF4">
    <property type="entry name" value="DNA-BINDING DUAL TRANSCRIPTIONAL REGULATOR OMPR"/>
    <property type="match status" value="1"/>
</dbReference>
<accession>A0A4R4TNY5</accession>
<dbReference type="EMBL" id="SMKI01000050">
    <property type="protein sequence ID" value="TDC77614.1"/>
    <property type="molecule type" value="Genomic_DNA"/>
</dbReference>
<dbReference type="PROSITE" id="PS50110">
    <property type="entry name" value="RESPONSE_REGULATORY"/>
    <property type="match status" value="1"/>
</dbReference>
<dbReference type="Pfam" id="PF00486">
    <property type="entry name" value="Trans_reg_C"/>
    <property type="match status" value="1"/>
</dbReference>
<dbReference type="Gene3D" id="6.10.250.690">
    <property type="match status" value="1"/>
</dbReference>
<dbReference type="SMART" id="SM00448">
    <property type="entry name" value="REC"/>
    <property type="match status" value="1"/>
</dbReference>
<feature type="modified residue" description="4-aspartylphosphate" evidence="6">
    <location>
        <position position="75"/>
    </location>
</feature>
<dbReference type="Proteomes" id="UP000295345">
    <property type="component" value="Unassembled WGS sequence"/>
</dbReference>
<comment type="caution">
    <text evidence="11">The sequence shown here is derived from an EMBL/GenBank/DDBJ whole genome shotgun (WGS) entry which is preliminary data.</text>
</comment>
<keyword evidence="4 7" id="KW-0238">DNA-binding</keyword>
<evidence type="ECO:0000259" key="9">
    <source>
        <dbReference type="PROSITE" id="PS50110"/>
    </source>
</evidence>
<dbReference type="SUPFAM" id="SSF46894">
    <property type="entry name" value="C-terminal effector domain of the bipartite response regulators"/>
    <property type="match status" value="1"/>
</dbReference>
<feature type="domain" description="OmpR/PhoB-type" evidence="10">
    <location>
        <begin position="154"/>
        <end position="248"/>
    </location>
</feature>
<dbReference type="GO" id="GO:0006355">
    <property type="term" value="P:regulation of DNA-templated transcription"/>
    <property type="evidence" value="ECO:0007669"/>
    <property type="project" value="InterPro"/>
</dbReference>
<dbReference type="InterPro" id="IPR039420">
    <property type="entry name" value="WalR-like"/>
</dbReference>
<dbReference type="InterPro" id="IPR001789">
    <property type="entry name" value="Sig_transdc_resp-reg_receiver"/>
</dbReference>
<dbReference type="InterPro" id="IPR001867">
    <property type="entry name" value="OmpR/PhoB-type_DNA-bd"/>
</dbReference>
<evidence type="ECO:0000259" key="10">
    <source>
        <dbReference type="PROSITE" id="PS51755"/>
    </source>
</evidence>
<dbReference type="SMART" id="SM00862">
    <property type="entry name" value="Trans_reg_C"/>
    <property type="match status" value="1"/>
</dbReference>
<reference evidence="11 12" key="1">
    <citation type="submission" date="2019-03" db="EMBL/GenBank/DDBJ databases">
        <title>Draft genome sequences of novel Actinobacteria.</title>
        <authorList>
            <person name="Sahin N."/>
            <person name="Ay H."/>
            <person name="Saygin H."/>
        </authorList>
    </citation>
    <scope>NUCLEOTIDE SEQUENCE [LARGE SCALE GENOMIC DNA]</scope>
    <source>
        <strain evidence="11 12">DSM 41900</strain>
    </source>
</reference>
<dbReference type="FunFam" id="3.40.50.2300:FF:000001">
    <property type="entry name" value="DNA-binding response regulator PhoB"/>
    <property type="match status" value="1"/>
</dbReference>
<keyword evidence="2" id="KW-0902">Two-component regulatory system</keyword>
<feature type="region of interest" description="Disordered" evidence="8">
    <location>
        <begin position="1"/>
        <end position="25"/>
    </location>
</feature>
<keyword evidence="3" id="KW-0805">Transcription regulation</keyword>
<dbReference type="GO" id="GO:0005829">
    <property type="term" value="C:cytosol"/>
    <property type="evidence" value="ECO:0007669"/>
    <property type="project" value="TreeGrafter"/>
</dbReference>
<gene>
    <name evidence="11" type="ORF">E1283_06935</name>
</gene>
<feature type="domain" description="Response regulatory" evidence="9">
    <location>
        <begin position="26"/>
        <end position="139"/>
    </location>
</feature>
<dbReference type="PROSITE" id="PS51755">
    <property type="entry name" value="OMPR_PHOB"/>
    <property type="match status" value="1"/>
</dbReference>
<dbReference type="PANTHER" id="PTHR48111">
    <property type="entry name" value="REGULATOR OF RPOS"/>
    <property type="match status" value="1"/>
</dbReference>
<evidence type="ECO:0000313" key="12">
    <source>
        <dbReference type="Proteomes" id="UP000295345"/>
    </source>
</evidence>